<organism evidence="1 2">
    <name type="scientific">Brassica carinata</name>
    <name type="common">Ethiopian mustard</name>
    <name type="synonym">Abyssinian cabbage</name>
    <dbReference type="NCBI Taxonomy" id="52824"/>
    <lineage>
        <taxon>Eukaryota</taxon>
        <taxon>Viridiplantae</taxon>
        <taxon>Streptophyta</taxon>
        <taxon>Embryophyta</taxon>
        <taxon>Tracheophyta</taxon>
        <taxon>Spermatophyta</taxon>
        <taxon>Magnoliopsida</taxon>
        <taxon>eudicotyledons</taxon>
        <taxon>Gunneridae</taxon>
        <taxon>Pentapetalae</taxon>
        <taxon>rosids</taxon>
        <taxon>malvids</taxon>
        <taxon>Brassicales</taxon>
        <taxon>Brassicaceae</taxon>
        <taxon>Brassiceae</taxon>
        <taxon>Brassica</taxon>
    </lineage>
</organism>
<comment type="caution">
    <text evidence="1">The sequence shown here is derived from an EMBL/GenBank/DDBJ whole genome shotgun (WGS) entry which is preliminary data.</text>
</comment>
<evidence type="ECO:0000313" key="2">
    <source>
        <dbReference type="Proteomes" id="UP000886595"/>
    </source>
</evidence>
<gene>
    <name evidence="1" type="ORF">Bca52824_018185</name>
</gene>
<name>A0A8X7VNF4_BRACI</name>
<dbReference type="Proteomes" id="UP000886595">
    <property type="component" value="Unassembled WGS sequence"/>
</dbReference>
<sequence length="66" mass="7770">MPPFSPSFEGRFNSDLVSIGYEFLEQRRNVFFSTVGFSRLQRTFSPLFSHGFNSLDRLWITVLRFS</sequence>
<evidence type="ECO:0000313" key="1">
    <source>
        <dbReference type="EMBL" id="KAG2315063.1"/>
    </source>
</evidence>
<accession>A0A8X7VNF4</accession>
<dbReference type="AlphaFoldDB" id="A0A8X7VNF4"/>
<reference evidence="1 2" key="1">
    <citation type="submission" date="2020-02" db="EMBL/GenBank/DDBJ databases">
        <authorList>
            <person name="Ma Q."/>
            <person name="Huang Y."/>
            <person name="Song X."/>
            <person name="Pei D."/>
        </authorList>
    </citation>
    <scope>NUCLEOTIDE SEQUENCE [LARGE SCALE GENOMIC DNA]</scope>
    <source>
        <strain evidence="1">Sxm20200214</strain>
        <tissue evidence="1">Leaf</tissue>
    </source>
</reference>
<keyword evidence="2" id="KW-1185">Reference proteome</keyword>
<protein>
    <submittedName>
        <fullName evidence="1">Uncharacterized protein</fullName>
    </submittedName>
</protein>
<dbReference type="EMBL" id="JAAMPC010000004">
    <property type="protein sequence ID" value="KAG2315063.1"/>
    <property type="molecule type" value="Genomic_DNA"/>
</dbReference>
<proteinExistence type="predicted"/>